<proteinExistence type="inferred from homology"/>
<dbReference type="SUPFAM" id="SSF101546">
    <property type="entry name" value="ASF1-like"/>
    <property type="match status" value="1"/>
</dbReference>
<keyword evidence="6" id="KW-0539">Nucleus</keyword>
<evidence type="ECO:0008006" key="9">
    <source>
        <dbReference type="Google" id="ProtNLM"/>
    </source>
</evidence>
<reference evidence="7" key="1">
    <citation type="submission" date="2017-08" db="EMBL/GenBank/DDBJ databases">
        <authorList>
            <person name="Polle J.E."/>
            <person name="Barry K."/>
            <person name="Cushman J."/>
            <person name="Schmutz J."/>
            <person name="Tran D."/>
            <person name="Hathwaick L.T."/>
            <person name="Yim W.C."/>
            <person name="Jenkins J."/>
            <person name="Mckie-Krisberg Z.M."/>
            <person name="Prochnik S."/>
            <person name="Lindquist E."/>
            <person name="Dockter R.B."/>
            <person name="Adam C."/>
            <person name="Molina H."/>
            <person name="Bunkerborg J."/>
            <person name="Jin E."/>
            <person name="Buchheim M."/>
            <person name="Magnuson J."/>
        </authorList>
    </citation>
    <scope>NUCLEOTIDE SEQUENCE</scope>
    <source>
        <strain evidence="7">CCAP 19/18</strain>
    </source>
</reference>
<sequence>MACINVSEVKVLNNEGATFFTPLAFDIQYECLTELEADLEWKMIYVGSAESEEYDQVLDSILVGPVYAGNYRFVFEANPPDPARLQPDDVVGVTVILLTCSYKGKEFIRIGYYVNHEYLEEGLREEPPKVPIIEKLSRSILADHPRVTRFPNDFDSPPAPLPLDGEEQQGMQVRCMGTSLLCLHALHLPSLNTSRILCQVSD</sequence>
<dbReference type="EMBL" id="MU069712">
    <property type="protein sequence ID" value="KAF5835300.1"/>
    <property type="molecule type" value="Genomic_DNA"/>
</dbReference>
<evidence type="ECO:0000313" key="7">
    <source>
        <dbReference type="EMBL" id="KAF5835300.1"/>
    </source>
</evidence>
<evidence type="ECO:0000256" key="6">
    <source>
        <dbReference type="ARBA" id="ARBA00023242"/>
    </source>
</evidence>
<keyword evidence="8" id="KW-1185">Reference proteome</keyword>
<dbReference type="InterPro" id="IPR036747">
    <property type="entry name" value="ASF1-like_sf"/>
</dbReference>
<keyword evidence="5" id="KW-0143">Chaperone</keyword>
<keyword evidence="4" id="KW-0804">Transcription</keyword>
<evidence type="ECO:0000313" key="8">
    <source>
        <dbReference type="Proteomes" id="UP000815325"/>
    </source>
</evidence>
<evidence type="ECO:0000256" key="1">
    <source>
        <dbReference type="ARBA" id="ARBA00004123"/>
    </source>
</evidence>
<gene>
    <name evidence="7" type="ORF">DUNSADRAFT_7580</name>
</gene>
<dbReference type="Proteomes" id="UP000815325">
    <property type="component" value="Unassembled WGS sequence"/>
</dbReference>
<dbReference type="InterPro" id="IPR006818">
    <property type="entry name" value="ASF1-like"/>
</dbReference>
<comment type="subcellular location">
    <subcellularLocation>
        <location evidence="1">Nucleus</location>
    </subcellularLocation>
</comment>
<dbReference type="PANTHER" id="PTHR12040:SF0">
    <property type="entry name" value="HISTONE CHAPERONE ASF1"/>
    <property type="match status" value="1"/>
</dbReference>
<dbReference type="Pfam" id="PF04729">
    <property type="entry name" value="ASF1_hist_chap"/>
    <property type="match status" value="1"/>
</dbReference>
<keyword evidence="3" id="KW-0805">Transcription regulation</keyword>
<name>A0ABQ7GL14_DUNSA</name>
<evidence type="ECO:0000256" key="5">
    <source>
        <dbReference type="ARBA" id="ARBA00023186"/>
    </source>
</evidence>
<protein>
    <recommendedName>
        <fullName evidence="9">Histone chaperone ASF1A</fullName>
    </recommendedName>
</protein>
<dbReference type="PANTHER" id="PTHR12040">
    <property type="entry name" value="ANTI-SILENCING PROTEIN 1"/>
    <property type="match status" value="1"/>
</dbReference>
<evidence type="ECO:0000256" key="3">
    <source>
        <dbReference type="ARBA" id="ARBA00023015"/>
    </source>
</evidence>
<evidence type="ECO:0000256" key="4">
    <source>
        <dbReference type="ARBA" id="ARBA00023163"/>
    </source>
</evidence>
<comment type="caution">
    <text evidence="7">The sequence shown here is derived from an EMBL/GenBank/DDBJ whole genome shotgun (WGS) entry which is preliminary data.</text>
</comment>
<accession>A0ABQ7GL14</accession>
<evidence type="ECO:0000256" key="2">
    <source>
        <dbReference type="ARBA" id="ARBA00006051"/>
    </source>
</evidence>
<organism evidence="7 8">
    <name type="scientific">Dunaliella salina</name>
    <name type="common">Green alga</name>
    <name type="synonym">Protococcus salinus</name>
    <dbReference type="NCBI Taxonomy" id="3046"/>
    <lineage>
        <taxon>Eukaryota</taxon>
        <taxon>Viridiplantae</taxon>
        <taxon>Chlorophyta</taxon>
        <taxon>core chlorophytes</taxon>
        <taxon>Chlorophyceae</taxon>
        <taxon>CS clade</taxon>
        <taxon>Chlamydomonadales</taxon>
        <taxon>Dunaliellaceae</taxon>
        <taxon>Dunaliella</taxon>
    </lineage>
</organism>
<comment type="similarity">
    <text evidence="2">Belongs to the ASF1 family.</text>
</comment>
<dbReference type="Gene3D" id="2.60.40.1490">
    <property type="entry name" value="Histone chaperone ASF1-like"/>
    <property type="match status" value="1"/>
</dbReference>